<dbReference type="SUPFAM" id="SSF52833">
    <property type="entry name" value="Thioredoxin-like"/>
    <property type="match status" value="1"/>
</dbReference>
<keyword evidence="4" id="KW-0249">Electron transport</keyword>
<dbReference type="FunFam" id="3.40.30.10:FF:000001">
    <property type="entry name" value="Thioredoxin"/>
    <property type="match status" value="1"/>
</dbReference>
<evidence type="ECO:0000259" key="11">
    <source>
        <dbReference type="PROSITE" id="PS51352"/>
    </source>
</evidence>
<dbReference type="GO" id="GO:0005737">
    <property type="term" value="C:cytoplasm"/>
    <property type="evidence" value="ECO:0007669"/>
    <property type="project" value="TreeGrafter"/>
</dbReference>
<keyword evidence="6 10" id="KW-0676">Redox-active center</keyword>
<dbReference type="InterPro" id="IPR005746">
    <property type="entry name" value="Thioredoxin"/>
</dbReference>
<evidence type="ECO:0000256" key="7">
    <source>
        <dbReference type="NCBIfam" id="TIGR01068"/>
    </source>
</evidence>
<gene>
    <name evidence="12" type="primary">trxA</name>
    <name evidence="12" type="ORF">DQQ01_02725</name>
</gene>
<dbReference type="AlphaFoldDB" id="A0A2Z4U867"/>
<evidence type="ECO:0000313" key="12">
    <source>
        <dbReference type="EMBL" id="AWY97245.1"/>
    </source>
</evidence>
<dbReference type="PROSITE" id="PS51352">
    <property type="entry name" value="THIOREDOXIN_2"/>
    <property type="match status" value="1"/>
</dbReference>
<dbReference type="Pfam" id="PF00085">
    <property type="entry name" value="Thioredoxin"/>
    <property type="match status" value="1"/>
</dbReference>
<sequence>MAVLHINEQEFEKEVLQSEKPVLLDFFATWCGPCKMLGQVLEQLGEEQDKYKIVKVDIDKNPELTRAWNITTVPSVFFVKNGQVKDSAVGFLPKPVLEQKLNAL</sequence>
<evidence type="ECO:0000313" key="13">
    <source>
        <dbReference type="Proteomes" id="UP000250003"/>
    </source>
</evidence>
<keyword evidence="3" id="KW-0813">Transport</keyword>
<evidence type="ECO:0000256" key="2">
    <source>
        <dbReference type="ARBA" id="ARBA00020570"/>
    </source>
</evidence>
<dbReference type="InterPro" id="IPR013766">
    <property type="entry name" value="Thioredoxin_domain"/>
</dbReference>
<dbReference type="GO" id="GO:0015035">
    <property type="term" value="F:protein-disulfide reductase activity"/>
    <property type="evidence" value="ECO:0007669"/>
    <property type="project" value="UniProtKB-UniRule"/>
</dbReference>
<accession>A0A2Z4U867</accession>
<evidence type="ECO:0000256" key="10">
    <source>
        <dbReference type="PIRSR" id="PIRSR000077-4"/>
    </source>
</evidence>
<feature type="active site" description="Nucleophile" evidence="9">
    <location>
        <position position="31"/>
    </location>
</feature>
<dbReference type="KEGG" id="blau:DQQ01_02725"/>
<dbReference type="Proteomes" id="UP000250003">
    <property type="component" value="Chromosome"/>
</dbReference>
<keyword evidence="5 10" id="KW-1015">Disulfide bond</keyword>
<evidence type="ECO:0000256" key="1">
    <source>
        <dbReference type="ARBA" id="ARBA00008987"/>
    </source>
</evidence>
<evidence type="ECO:0000256" key="8">
    <source>
        <dbReference type="PIRNR" id="PIRNR000077"/>
    </source>
</evidence>
<comment type="similarity">
    <text evidence="1 8">Belongs to the thioredoxin family.</text>
</comment>
<dbReference type="PANTHER" id="PTHR45663:SF11">
    <property type="entry name" value="GEO12009P1"/>
    <property type="match status" value="1"/>
</dbReference>
<evidence type="ECO:0000256" key="3">
    <source>
        <dbReference type="ARBA" id="ARBA00022448"/>
    </source>
</evidence>
<name>A0A2Z4U867_9FIRM</name>
<feature type="site" description="Contributes to redox potential value" evidence="9">
    <location>
        <position position="32"/>
    </location>
</feature>
<evidence type="ECO:0000256" key="4">
    <source>
        <dbReference type="ARBA" id="ARBA00022982"/>
    </source>
</evidence>
<proteinExistence type="inferred from homology"/>
<feature type="active site" description="Nucleophile" evidence="9">
    <location>
        <position position="34"/>
    </location>
</feature>
<evidence type="ECO:0000256" key="6">
    <source>
        <dbReference type="ARBA" id="ARBA00023284"/>
    </source>
</evidence>
<keyword evidence="13" id="KW-1185">Reference proteome</keyword>
<dbReference type="NCBIfam" id="TIGR01068">
    <property type="entry name" value="thioredoxin"/>
    <property type="match status" value="1"/>
</dbReference>
<dbReference type="PIRSF" id="PIRSF000077">
    <property type="entry name" value="Thioredoxin"/>
    <property type="match status" value="1"/>
</dbReference>
<organism evidence="12 13">
    <name type="scientific">Blautia argi</name>
    <dbReference type="NCBI Taxonomy" id="1912897"/>
    <lineage>
        <taxon>Bacteria</taxon>
        <taxon>Bacillati</taxon>
        <taxon>Bacillota</taxon>
        <taxon>Clostridia</taxon>
        <taxon>Lachnospirales</taxon>
        <taxon>Lachnospiraceae</taxon>
        <taxon>Blautia</taxon>
    </lineage>
</organism>
<dbReference type="Gene3D" id="3.40.30.10">
    <property type="entry name" value="Glutaredoxin"/>
    <property type="match status" value="1"/>
</dbReference>
<evidence type="ECO:0000256" key="9">
    <source>
        <dbReference type="PIRSR" id="PIRSR000077-1"/>
    </source>
</evidence>
<feature type="site" description="Deprotonates C-terminal active site Cys" evidence="9">
    <location>
        <position position="25"/>
    </location>
</feature>
<dbReference type="EMBL" id="CP030280">
    <property type="protein sequence ID" value="AWY97245.1"/>
    <property type="molecule type" value="Genomic_DNA"/>
</dbReference>
<dbReference type="PROSITE" id="PS00194">
    <property type="entry name" value="THIOREDOXIN_1"/>
    <property type="match status" value="1"/>
</dbReference>
<dbReference type="CDD" id="cd02947">
    <property type="entry name" value="TRX_family"/>
    <property type="match status" value="1"/>
</dbReference>
<reference evidence="13" key="1">
    <citation type="submission" date="2018-06" db="EMBL/GenBank/DDBJ databases">
        <title>Description of Blautia argi sp. nov., a new anaerobic isolated from dog feces.</title>
        <authorList>
            <person name="Chang Y.-H."/>
            <person name="Paek J."/>
            <person name="Shin Y."/>
        </authorList>
    </citation>
    <scope>NUCLEOTIDE SEQUENCE [LARGE SCALE GENOMIC DNA]</scope>
    <source>
        <strain evidence="13">KCTC 15426</strain>
    </source>
</reference>
<evidence type="ECO:0000256" key="5">
    <source>
        <dbReference type="ARBA" id="ARBA00023157"/>
    </source>
</evidence>
<dbReference type="OrthoDB" id="9790390at2"/>
<feature type="domain" description="Thioredoxin" evidence="11">
    <location>
        <begin position="1"/>
        <end position="104"/>
    </location>
</feature>
<protein>
    <recommendedName>
        <fullName evidence="2 7">Thioredoxin</fullName>
    </recommendedName>
</protein>
<dbReference type="InterPro" id="IPR036249">
    <property type="entry name" value="Thioredoxin-like_sf"/>
</dbReference>
<feature type="site" description="Contributes to redox potential value" evidence="9">
    <location>
        <position position="33"/>
    </location>
</feature>
<dbReference type="InterPro" id="IPR017937">
    <property type="entry name" value="Thioredoxin_CS"/>
</dbReference>
<dbReference type="PANTHER" id="PTHR45663">
    <property type="entry name" value="GEO12009P1"/>
    <property type="match status" value="1"/>
</dbReference>
<feature type="disulfide bond" description="Redox-active" evidence="10">
    <location>
        <begin position="31"/>
        <end position="34"/>
    </location>
</feature>
<dbReference type="RefSeq" id="WP_111918205.1">
    <property type="nucleotide sequence ID" value="NZ_CAUWHR010000052.1"/>
</dbReference>